<sequence>MKTTKIEDIEIIELPTEWPIGPVNLLLIKGEKLTLVDAGRRLERAWDLFNAALNERGFSIMDIEQVVLTHHHTDHIGLLDWLLERNPIPVYAHPNCRPYLAQDEKYFKWARTFFTTFFQEQGVPEKLIKRLASSNEDDELKTKVDFINIEEGSLIPGLSEWRVIETKGHAQSHISLYRTRDQVLVSGDLLIKHMPSGIFLEAPIAPESIRSKPLIQYIESLEKCLTFPVSLALSGHGEAMEDVQQHIHETLRKIDKRAQRVKNFLRDGKKTSFQLIQCLYPDKYENALWLHLTDTVSLLDLLVARNEVQQEAENGVVYYFVGVIV</sequence>
<accession>A0ACC6S7E8</accession>
<name>A0ACC6S7E8_9BACI</name>
<comment type="caution">
    <text evidence="1">The sequence shown here is derived from an EMBL/GenBank/DDBJ whole genome shotgun (WGS) entry which is preliminary data.</text>
</comment>
<protein>
    <submittedName>
        <fullName evidence="1">MBL fold metallo-hydrolase</fullName>
    </submittedName>
</protein>
<keyword evidence="2" id="KW-1185">Reference proteome</keyword>
<evidence type="ECO:0000313" key="1">
    <source>
        <dbReference type="EMBL" id="MEQ2525129.1"/>
    </source>
</evidence>
<dbReference type="EMBL" id="JBBMEW010000001">
    <property type="protein sequence ID" value="MEQ2525129.1"/>
    <property type="molecule type" value="Genomic_DNA"/>
</dbReference>
<dbReference type="Proteomes" id="UP001439875">
    <property type="component" value="Unassembled WGS sequence"/>
</dbReference>
<organism evidence="1 2">
    <name type="scientific">Robertmurraya yapensis</name>
    <name type="common">ex Hitch et al 2024</name>
    <dbReference type="NCBI Taxonomy" id="3133160"/>
    <lineage>
        <taxon>Bacteria</taxon>
        <taxon>Bacillati</taxon>
        <taxon>Bacillota</taxon>
        <taxon>Bacilli</taxon>
        <taxon>Bacillales</taxon>
        <taxon>Bacillaceae</taxon>
        <taxon>Robertmurraya</taxon>
    </lineage>
</organism>
<proteinExistence type="predicted"/>
<evidence type="ECO:0000313" key="2">
    <source>
        <dbReference type="Proteomes" id="UP001439875"/>
    </source>
</evidence>
<gene>
    <name evidence="1" type="ORF">WMO40_00335</name>
</gene>
<reference evidence="1" key="1">
    <citation type="submission" date="2024-03" db="EMBL/GenBank/DDBJ databases">
        <title>Human intestinal bacterial collection.</title>
        <authorList>
            <person name="Pauvert C."/>
            <person name="Hitch T.C.A."/>
            <person name="Clavel T."/>
        </authorList>
    </citation>
    <scope>NUCLEOTIDE SEQUENCE</scope>
    <source>
        <strain evidence="1">CLA-AA-H227</strain>
    </source>
</reference>